<dbReference type="InterPro" id="IPR014219">
    <property type="entry name" value="SpoIVB"/>
</dbReference>
<keyword evidence="1" id="KW-0472">Membrane</keyword>
<dbReference type="InterPro" id="IPR036034">
    <property type="entry name" value="PDZ_sf"/>
</dbReference>
<dbReference type="PROSITE" id="PS51494">
    <property type="entry name" value="SPOIVB"/>
    <property type="match status" value="1"/>
</dbReference>
<comment type="caution">
    <text evidence="3">The sequence shown here is derived from an EMBL/GenBank/DDBJ whole genome shotgun (WGS) entry which is preliminary data.</text>
</comment>
<feature type="domain" description="Peptidase S55" evidence="2">
    <location>
        <begin position="191"/>
        <end position="413"/>
    </location>
</feature>
<dbReference type="SUPFAM" id="SSF50156">
    <property type="entry name" value="PDZ domain-like"/>
    <property type="match status" value="1"/>
</dbReference>
<keyword evidence="1" id="KW-0812">Transmembrane</keyword>
<dbReference type="Gene3D" id="2.30.42.10">
    <property type="match status" value="1"/>
</dbReference>
<keyword evidence="4" id="KW-1185">Reference proteome</keyword>
<dbReference type="SUPFAM" id="SSF50494">
    <property type="entry name" value="Trypsin-like serine proteases"/>
    <property type="match status" value="1"/>
</dbReference>
<keyword evidence="1" id="KW-1133">Transmembrane helix</keyword>
<accession>A0A4Q1RI58</accession>
<organism evidence="3 4">
    <name type="scientific">Blautia faecicola</name>
    <dbReference type="NCBI Taxonomy" id="2509240"/>
    <lineage>
        <taxon>Bacteria</taxon>
        <taxon>Bacillati</taxon>
        <taxon>Bacillota</taxon>
        <taxon>Clostridia</taxon>
        <taxon>Lachnospirales</taxon>
        <taxon>Lachnospiraceae</taxon>
        <taxon>Blautia</taxon>
    </lineage>
</organism>
<dbReference type="EMBL" id="SDKC01000001">
    <property type="protein sequence ID" value="RXS75377.1"/>
    <property type="molecule type" value="Genomic_DNA"/>
</dbReference>
<evidence type="ECO:0000313" key="3">
    <source>
        <dbReference type="EMBL" id="RXS75377.1"/>
    </source>
</evidence>
<sequence length="413" mass="45576">MLTEKTKTKGCGGNLQERQKKYRKFLWYALAGTLLGLFVLIYGTLKENIPDELFVYADEETDWETFFDDPLISYDETVEVSQNDSYQIRCSWLGVLPLKTIKVNTVEKQEVLAGGSPVGIYMETKGVLVIDSGEITDREGIRRTPAEHIIQPGDYICEIDGEVLTGKKQLMQLVKENQGEPMEMQVIRHQETIQLEMTPVQTADGSYKLGIWVRDNIQGIGTLTFVEPDGTFGALGHGISDVDTGERLEISDGDLYHADILSIQKGTAGTPGELRGVINYREENRIGTISGNSQYGIRGQLDPGKYTESMEKIPLGLKQEIQTGAAAIRCDIGDGIREYACEILEIDANARDTNKCFVLRITDSDLLSKTGGIVQGMSGSPVIQNGKLIGAVTHVFVNDPTKGYGIFIENMMG</sequence>
<dbReference type="Proteomes" id="UP000290106">
    <property type="component" value="Unassembled WGS sequence"/>
</dbReference>
<dbReference type="Pfam" id="PF05580">
    <property type="entry name" value="Peptidase_S55"/>
    <property type="match status" value="1"/>
</dbReference>
<dbReference type="InterPro" id="IPR008763">
    <property type="entry name" value="Peptidase_S55"/>
</dbReference>
<evidence type="ECO:0000256" key="1">
    <source>
        <dbReference type="SAM" id="Phobius"/>
    </source>
</evidence>
<dbReference type="NCBIfam" id="TIGR02860">
    <property type="entry name" value="spore_IV_B"/>
    <property type="match status" value="1"/>
</dbReference>
<dbReference type="GO" id="GO:0016787">
    <property type="term" value="F:hydrolase activity"/>
    <property type="evidence" value="ECO:0007669"/>
    <property type="project" value="UniProtKB-KW"/>
</dbReference>
<proteinExistence type="predicted"/>
<reference evidence="3 4" key="1">
    <citation type="submission" date="2019-01" db="EMBL/GenBank/DDBJ databases">
        <title>Blautia sp. nov. KGMB01111 isolated human feces.</title>
        <authorList>
            <person name="Park J.-E."/>
            <person name="Kim J.-S."/>
            <person name="Park S.-H."/>
        </authorList>
    </citation>
    <scope>NUCLEOTIDE SEQUENCE [LARGE SCALE GENOMIC DNA]</scope>
    <source>
        <strain evidence="3 4">KGMB01111</strain>
    </source>
</reference>
<dbReference type="AlphaFoldDB" id="A0A4Q1RI58"/>
<evidence type="ECO:0000259" key="2">
    <source>
        <dbReference type="PROSITE" id="PS51494"/>
    </source>
</evidence>
<protein>
    <submittedName>
        <fullName evidence="3">SpoIVB peptidase</fullName>
        <ecNumber evidence="3">3.4.21.116</ecNumber>
    </submittedName>
</protein>
<gene>
    <name evidence="3" type="primary">spoIVB</name>
    <name evidence="3" type="ORF">ETP43_09215</name>
</gene>
<dbReference type="EC" id="3.4.21.116" evidence="3"/>
<evidence type="ECO:0000313" key="4">
    <source>
        <dbReference type="Proteomes" id="UP000290106"/>
    </source>
</evidence>
<dbReference type="OrthoDB" id="9765242at2"/>
<name>A0A4Q1RI58_9FIRM</name>
<dbReference type="InterPro" id="IPR009003">
    <property type="entry name" value="Peptidase_S1_PA"/>
</dbReference>
<feature type="transmembrane region" description="Helical" evidence="1">
    <location>
        <begin position="25"/>
        <end position="45"/>
    </location>
</feature>
<keyword evidence="3" id="KW-0378">Hydrolase</keyword>